<dbReference type="GO" id="GO:0004252">
    <property type="term" value="F:serine-type endopeptidase activity"/>
    <property type="evidence" value="ECO:0007669"/>
    <property type="project" value="InterPro"/>
</dbReference>
<dbReference type="GO" id="GO:0006508">
    <property type="term" value="P:proteolysis"/>
    <property type="evidence" value="ECO:0007669"/>
    <property type="project" value="InterPro"/>
</dbReference>
<reference evidence="4" key="2">
    <citation type="submission" date="2025-09" db="UniProtKB">
        <authorList>
            <consortium name="Ensembl"/>
        </authorList>
    </citation>
    <scope>IDENTIFICATION</scope>
</reference>
<evidence type="ECO:0000313" key="4">
    <source>
        <dbReference type="Ensembl" id="ENSPMGP00000006436.1"/>
    </source>
</evidence>
<keyword evidence="1" id="KW-1015">Disulfide bond</keyword>
<evidence type="ECO:0000256" key="1">
    <source>
        <dbReference type="ARBA" id="ARBA00023157"/>
    </source>
</evidence>
<dbReference type="InterPro" id="IPR001314">
    <property type="entry name" value="Peptidase_S1A"/>
</dbReference>
<protein>
    <recommendedName>
        <fullName evidence="3">Peptidase S1 domain-containing protein</fullName>
    </recommendedName>
</protein>
<dbReference type="InterPro" id="IPR043504">
    <property type="entry name" value="Peptidase_S1_PA_chymotrypsin"/>
</dbReference>
<dbReference type="PANTHER" id="PTHR24253:SF127">
    <property type="entry name" value="SERINE PROTEASE 27-LIKE"/>
    <property type="match status" value="1"/>
</dbReference>
<dbReference type="InterPro" id="IPR033116">
    <property type="entry name" value="TRYPSIN_SER"/>
</dbReference>
<dbReference type="PROSITE" id="PS50240">
    <property type="entry name" value="TRYPSIN_DOM"/>
    <property type="match status" value="1"/>
</dbReference>
<dbReference type="PANTHER" id="PTHR24253">
    <property type="entry name" value="TRANSMEMBRANE PROTEASE SERINE"/>
    <property type="match status" value="1"/>
</dbReference>
<dbReference type="InterPro" id="IPR001254">
    <property type="entry name" value="Trypsin_dom"/>
</dbReference>
<dbReference type="Gene3D" id="2.40.10.10">
    <property type="entry name" value="Trypsin-like serine proteases"/>
    <property type="match status" value="3"/>
</dbReference>
<dbReference type="CDD" id="cd00190">
    <property type="entry name" value="Tryp_SPc"/>
    <property type="match status" value="1"/>
</dbReference>
<keyword evidence="5" id="KW-1185">Reference proteome</keyword>
<dbReference type="Proteomes" id="UP000261520">
    <property type="component" value="Unplaced"/>
</dbReference>
<reference evidence="4" key="1">
    <citation type="submission" date="2025-08" db="UniProtKB">
        <authorList>
            <consortium name="Ensembl"/>
        </authorList>
    </citation>
    <scope>IDENTIFICATION</scope>
</reference>
<organism evidence="4 5">
    <name type="scientific">Periophthalmus magnuspinnatus</name>
    <dbReference type="NCBI Taxonomy" id="409849"/>
    <lineage>
        <taxon>Eukaryota</taxon>
        <taxon>Metazoa</taxon>
        <taxon>Chordata</taxon>
        <taxon>Craniata</taxon>
        <taxon>Vertebrata</taxon>
        <taxon>Euteleostomi</taxon>
        <taxon>Actinopterygii</taxon>
        <taxon>Neopterygii</taxon>
        <taxon>Teleostei</taxon>
        <taxon>Neoteleostei</taxon>
        <taxon>Acanthomorphata</taxon>
        <taxon>Gobiaria</taxon>
        <taxon>Gobiiformes</taxon>
        <taxon>Gobioidei</taxon>
        <taxon>Gobiidae</taxon>
        <taxon>Oxudercinae</taxon>
        <taxon>Periophthalmus</taxon>
    </lineage>
</organism>
<accession>A0A3B3ZQ31</accession>
<evidence type="ECO:0000259" key="3">
    <source>
        <dbReference type="PROSITE" id="PS50240"/>
    </source>
</evidence>
<dbReference type="STRING" id="409849.ENSPMGP00000006436"/>
<feature type="domain" description="Peptidase S1" evidence="3">
    <location>
        <begin position="68"/>
        <end position="280"/>
    </location>
</feature>
<dbReference type="Pfam" id="PF00089">
    <property type="entry name" value="Trypsin"/>
    <property type="match status" value="2"/>
</dbReference>
<evidence type="ECO:0000256" key="2">
    <source>
        <dbReference type="ARBA" id="ARBA00024195"/>
    </source>
</evidence>
<sequence>MAGWTLCVLVIFLSQNTGTVWILSFLLSISYLLKSITEIYFLYNLTPVCSLVFNRVKNCGVVPLQTRIVGGDNATAGDWPWQVSMHFNERHICGGTVINTQWVLTAVFFYVLLISVRSVSQIIMHPDYNSTTFQNDIALMKLSSPITYTNYIRPVCLAAKSSIFHNGSECWATGWGRLSQNEPLVAHDILQEVQIPVVGNNLCSSFYSFINVTITCNMLCAGELGKGVCQGDSGGPVQCKQGSRWIQGGISSFGIPCAVGIPEVFSRVSEFQSWITGHLAGTNVSFVEFTSNGTDLDSSFGCNTTAPPNRAPPSEVSFTAIVSVILLMPLLP</sequence>
<evidence type="ECO:0000313" key="5">
    <source>
        <dbReference type="Proteomes" id="UP000261520"/>
    </source>
</evidence>
<dbReference type="SUPFAM" id="SSF50494">
    <property type="entry name" value="Trypsin-like serine proteases"/>
    <property type="match status" value="1"/>
</dbReference>
<dbReference type="InterPro" id="IPR009003">
    <property type="entry name" value="Peptidase_S1_PA"/>
</dbReference>
<dbReference type="Ensembl" id="ENSPMGT00000006844.1">
    <property type="protein sequence ID" value="ENSPMGP00000006436.1"/>
    <property type="gene ID" value="ENSPMGG00000005359.1"/>
</dbReference>
<dbReference type="SMART" id="SM00020">
    <property type="entry name" value="Tryp_SPc"/>
    <property type="match status" value="1"/>
</dbReference>
<dbReference type="AlphaFoldDB" id="A0A3B3ZQ31"/>
<dbReference type="PROSITE" id="PS00135">
    <property type="entry name" value="TRYPSIN_SER"/>
    <property type="match status" value="1"/>
</dbReference>
<name>A0A3B3ZQ31_9GOBI</name>
<proteinExistence type="inferred from homology"/>
<comment type="similarity">
    <text evidence="2">Belongs to the peptidase S1 family. CLIP subfamily.</text>
</comment>
<dbReference type="FunFam" id="2.40.10.10:FF:000002">
    <property type="entry name" value="Transmembrane protease serine"/>
    <property type="match status" value="1"/>
</dbReference>
<dbReference type="PRINTS" id="PR00722">
    <property type="entry name" value="CHYMOTRYPSIN"/>
</dbReference>